<accession>A0A1E3IZC4</accession>
<dbReference type="SUPFAM" id="SSF68906">
    <property type="entry name" value="SAP domain"/>
    <property type="match status" value="1"/>
</dbReference>
<name>A0A1E3IZC4_9TREE</name>
<dbReference type="Pfam" id="PF02037">
    <property type="entry name" value="SAP"/>
    <property type="match status" value="1"/>
</dbReference>
<evidence type="ECO:0000256" key="1">
    <source>
        <dbReference type="SAM" id="MobiDB-lite"/>
    </source>
</evidence>
<dbReference type="Proteomes" id="UP000094043">
    <property type="component" value="Chromosome 1"/>
</dbReference>
<dbReference type="AlphaFoldDB" id="A0A1E3IZC4"/>
<dbReference type="InterPro" id="IPR003034">
    <property type="entry name" value="SAP_dom"/>
</dbReference>
<evidence type="ECO:0000313" key="2">
    <source>
        <dbReference type="EMBL" id="WVN85086.1"/>
    </source>
</evidence>
<sequence length="349" mass="37228">MLRRIFSQNFDMAVATDRVALCVWSLSRQQKRTLASAVLLSSERNWKAETVATLKNELKKRGLSQRGNKVKLVARLESAEVSSLFPPLPSQFNSSRSLSTTSRPSQSTKPIKAGSTSFPASNEASVDVAAGVNTTGPGPQIETQRSSVIPDEVTPQQVTVAPGLPESRIVTQDERESLDVRIPRGKPDSEVEQVIPLTPDNFSSNSTLPAPSANSTNLKVLTVASASTHPAGGPLHATHTSVDAHSLEMGGDDSSSRSLQSVVSSVYSASSAAWNAVGLNFPQLNLPQGSQGEYKFDGRPLNGREKTGVWILAGLATTGLMIGGPKKKYQAEEEHAKVDASNVVKEDTK</sequence>
<dbReference type="OrthoDB" id="445357at2759"/>
<feature type="compositionally biased region" description="Low complexity" evidence="1">
    <location>
        <begin position="92"/>
        <end position="108"/>
    </location>
</feature>
<dbReference type="KEGG" id="cdep:91084444"/>
<gene>
    <name evidence="2" type="ORF">L203_100228</name>
</gene>
<feature type="region of interest" description="Disordered" evidence="1">
    <location>
        <begin position="92"/>
        <end position="122"/>
    </location>
</feature>
<feature type="compositionally biased region" description="Polar residues" evidence="1">
    <location>
        <begin position="132"/>
        <end position="147"/>
    </location>
</feature>
<reference evidence="2" key="3">
    <citation type="submission" date="2024-01" db="EMBL/GenBank/DDBJ databases">
        <authorList>
            <person name="Coelho M.A."/>
            <person name="David-Palma M."/>
            <person name="Shea T."/>
            <person name="Sun S."/>
            <person name="Cuomo C.A."/>
            <person name="Heitman J."/>
        </authorList>
    </citation>
    <scope>NUCLEOTIDE SEQUENCE</scope>
    <source>
        <strain evidence="2">CBS 7841</strain>
    </source>
</reference>
<dbReference type="EMBL" id="CP143784">
    <property type="protein sequence ID" value="WVN85086.1"/>
    <property type="molecule type" value="Genomic_DNA"/>
</dbReference>
<evidence type="ECO:0000313" key="3">
    <source>
        <dbReference type="Proteomes" id="UP000094043"/>
    </source>
</evidence>
<organism evidence="2 3">
    <name type="scientific">Cryptococcus depauperatus CBS 7841</name>
    <dbReference type="NCBI Taxonomy" id="1295531"/>
    <lineage>
        <taxon>Eukaryota</taxon>
        <taxon>Fungi</taxon>
        <taxon>Dikarya</taxon>
        <taxon>Basidiomycota</taxon>
        <taxon>Agaricomycotina</taxon>
        <taxon>Tremellomycetes</taxon>
        <taxon>Tremellales</taxon>
        <taxon>Cryptococcaceae</taxon>
        <taxon>Cryptococcus</taxon>
    </lineage>
</organism>
<dbReference type="Gene3D" id="1.10.720.30">
    <property type="entry name" value="SAP domain"/>
    <property type="match status" value="1"/>
</dbReference>
<dbReference type="VEuPathDB" id="FungiDB:L203_00112"/>
<dbReference type="PROSITE" id="PS50800">
    <property type="entry name" value="SAP"/>
    <property type="match status" value="1"/>
</dbReference>
<protein>
    <submittedName>
        <fullName evidence="2">Uncharacterized protein</fullName>
    </submittedName>
</protein>
<feature type="region of interest" description="Disordered" evidence="1">
    <location>
        <begin position="130"/>
        <end position="149"/>
    </location>
</feature>
<reference evidence="2" key="2">
    <citation type="journal article" date="2022" name="Elife">
        <title>Obligate sexual reproduction of a homothallic fungus closely related to the Cryptococcus pathogenic species complex.</title>
        <authorList>
            <person name="Passer A.R."/>
            <person name="Clancey S.A."/>
            <person name="Shea T."/>
            <person name="David-Palma M."/>
            <person name="Averette A.F."/>
            <person name="Boekhout T."/>
            <person name="Porcel B.M."/>
            <person name="Nowrousian M."/>
            <person name="Cuomo C.A."/>
            <person name="Sun S."/>
            <person name="Heitman J."/>
            <person name="Coelho M.A."/>
        </authorList>
    </citation>
    <scope>NUCLEOTIDE SEQUENCE</scope>
    <source>
        <strain evidence="2">CBS 7841</strain>
    </source>
</reference>
<dbReference type="InterPro" id="IPR036361">
    <property type="entry name" value="SAP_dom_sf"/>
</dbReference>
<reference evidence="2" key="1">
    <citation type="submission" date="2016-06" db="EMBL/GenBank/DDBJ databases">
        <authorList>
            <person name="Cuomo C."/>
            <person name="Litvintseva A."/>
            <person name="Heitman J."/>
            <person name="Chen Y."/>
            <person name="Sun S."/>
            <person name="Springer D."/>
            <person name="Dromer F."/>
            <person name="Young S."/>
            <person name="Zeng Q."/>
            <person name="Chapman S."/>
            <person name="Gujja S."/>
            <person name="Saif S."/>
            <person name="Birren B."/>
        </authorList>
    </citation>
    <scope>NUCLEOTIDE SEQUENCE</scope>
    <source>
        <strain evidence="2">CBS 7841</strain>
    </source>
</reference>
<keyword evidence="3" id="KW-1185">Reference proteome</keyword>
<dbReference type="RefSeq" id="XP_066065787.1">
    <property type="nucleotide sequence ID" value="XM_066209690.1"/>
</dbReference>
<proteinExistence type="predicted"/>
<dbReference type="GeneID" id="91084444"/>